<proteinExistence type="predicted"/>
<evidence type="ECO:0000313" key="2">
    <source>
        <dbReference type="Proteomes" id="UP000238274"/>
    </source>
</evidence>
<reference evidence="1 2" key="1">
    <citation type="submission" date="2017-12" db="EMBL/GenBank/DDBJ databases">
        <title>Gene loss provides genomic basis for host adaptation in cereal stripe rust fungi.</title>
        <authorList>
            <person name="Xia C."/>
        </authorList>
    </citation>
    <scope>NUCLEOTIDE SEQUENCE [LARGE SCALE GENOMIC DNA]</scope>
    <source>
        <strain evidence="1 2">93TX-2</strain>
    </source>
</reference>
<reference evidence="2" key="3">
    <citation type="journal article" date="2018" name="Mol. Plant Microbe Interact.">
        <title>Genome sequence resources for the wheat stripe rust pathogen (Puccinia striiformis f. sp. tritici) and the barley stripe rust pathogen (Puccinia striiformis f. sp. hordei).</title>
        <authorList>
            <person name="Xia C."/>
            <person name="Wang M."/>
            <person name="Yin C."/>
            <person name="Cornejo O.E."/>
            <person name="Hulbert S.H."/>
            <person name="Chen X."/>
        </authorList>
    </citation>
    <scope>NUCLEOTIDE SEQUENCE [LARGE SCALE GENOMIC DNA]</scope>
    <source>
        <strain evidence="2">93TX-2</strain>
    </source>
</reference>
<dbReference type="AlphaFoldDB" id="A0A2S4UGJ5"/>
<dbReference type="Proteomes" id="UP000238274">
    <property type="component" value="Unassembled WGS sequence"/>
</dbReference>
<dbReference type="VEuPathDB" id="FungiDB:PSHT_15177"/>
<comment type="caution">
    <text evidence="1">The sequence shown here is derived from an EMBL/GenBank/DDBJ whole genome shotgun (WGS) entry which is preliminary data.</text>
</comment>
<dbReference type="EMBL" id="PKSM01000373">
    <property type="protein sequence ID" value="POV96357.1"/>
    <property type="molecule type" value="Genomic_DNA"/>
</dbReference>
<keyword evidence="2" id="KW-1185">Reference proteome</keyword>
<protein>
    <submittedName>
        <fullName evidence="1">Uncharacterized protein</fullName>
    </submittedName>
</protein>
<reference evidence="2" key="2">
    <citation type="journal article" date="2018" name="BMC Genomics">
        <title>Genomic insights into host adaptation between the wheat stripe rust pathogen (Puccinia striiformis f. sp. tritici) and the barley stripe rust pathogen (Puccinia striiformis f. sp. hordei).</title>
        <authorList>
            <person name="Xia C."/>
            <person name="Wang M."/>
            <person name="Yin C."/>
            <person name="Cornejo O.E."/>
            <person name="Hulbert S.H."/>
            <person name="Chen X."/>
        </authorList>
    </citation>
    <scope>NUCLEOTIDE SEQUENCE [LARGE SCALE GENOMIC DNA]</scope>
    <source>
        <strain evidence="2">93TX-2</strain>
    </source>
</reference>
<evidence type="ECO:0000313" key="1">
    <source>
        <dbReference type="EMBL" id="POV96357.1"/>
    </source>
</evidence>
<gene>
    <name evidence="1" type="ORF">PSHT_15177</name>
</gene>
<name>A0A2S4UGJ5_9BASI</name>
<accession>A0A2S4UGJ5</accession>
<sequence>MTSKPQSKLIQLFNKQPAQNSFELVKELKTCFASGSYLILLHFVTIIPATNGFPTQNYYKDWFSSFYLEYPVDSSHK</sequence>
<organism evidence="1 2">
    <name type="scientific">Puccinia striiformis</name>
    <dbReference type="NCBI Taxonomy" id="27350"/>
    <lineage>
        <taxon>Eukaryota</taxon>
        <taxon>Fungi</taxon>
        <taxon>Dikarya</taxon>
        <taxon>Basidiomycota</taxon>
        <taxon>Pucciniomycotina</taxon>
        <taxon>Pucciniomycetes</taxon>
        <taxon>Pucciniales</taxon>
        <taxon>Pucciniaceae</taxon>
        <taxon>Puccinia</taxon>
    </lineage>
</organism>